<feature type="region of interest" description="Disordered" evidence="1">
    <location>
        <begin position="51"/>
        <end position="76"/>
    </location>
</feature>
<keyword evidence="2" id="KW-0732">Signal</keyword>
<evidence type="ECO:0008006" key="5">
    <source>
        <dbReference type="Google" id="ProtNLM"/>
    </source>
</evidence>
<feature type="signal peptide" evidence="2">
    <location>
        <begin position="1"/>
        <end position="21"/>
    </location>
</feature>
<evidence type="ECO:0000256" key="1">
    <source>
        <dbReference type="SAM" id="MobiDB-lite"/>
    </source>
</evidence>
<sequence>MNRFFQITALFLIALVASSQALPVFDTELVASPLMHEVRINYRGGRKAATTYEQQADSKAQRACFDDTDNPPSQHI</sequence>
<evidence type="ECO:0000313" key="4">
    <source>
        <dbReference type="Proteomes" id="UP000469890"/>
    </source>
</evidence>
<feature type="chain" id="PRO_5034141850" description="Secreted protein" evidence="2">
    <location>
        <begin position="22"/>
        <end position="76"/>
    </location>
</feature>
<proteinExistence type="predicted"/>
<dbReference type="AlphaFoldDB" id="A0A8H4BRD0"/>
<name>A0A8H4BRD0_MUCCL</name>
<organism evidence="3 4">
    <name type="scientific">Mucor circinelloides f. lusitanicus</name>
    <name type="common">Mucor racemosus var. lusitanicus</name>
    <dbReference type="NCBI Taxonomy" id="29924"/>
    <lineage>
        <taxon>Eukaryota</taxon>
        <taxon>Fungi</taxon>
        <taxon>Fungi incertae sedis</taxon>
        <taxon>Mucoromycota</taxon>
        <taxon>Mucoromycotina</taxon>
        <taxon>Mucoromycetes</taxon>
        <taxon>Mucorales</taxon>
        <taxon>Mucorineae</taxon>
        <taxon>Mucoraceae</taxon>
        <taxon>Mucor</taxon>
    </lineage>
</organism>
<accession>A0A8H4BRD0</accession>
<evidence type="ECO:0000313" key="3">
    <source>
        <dbReference type="EMBL" id="KAF1806032.1"/>
    </source>
</evidence>
<reference evidence="3 4" key="1">
    <citation type="submission" date="2019-09" db="EMBL/GenBank/DDBJ databases">
        <authorList>
            <consortium name="DOE Joint Genome Institute"/>
            <person name="Mondo S.J."/>
            <person name="Navarro-Mendoza M.I."/>
            <person name="Perez-Arques C."/>
            <person name="Panchal S."/>
            <person name="Nicolas F.E."/>
            <person name="Ganguly P."/>
            <person name="Pangilinan J."/>
            <person name="Grigoriev I."/>
            <person name="Heitman J."/>
            <person name="Sanya K."/>
            <person name="Garre V."/>
        </authorList>
    </citation>
    <scope>NUCLEOTIDE SEQUENCE [LARGE SCALE GENOMIC DNA]</scope>
    <source>
        <strain evidence="3 4">MU402</strain>
    </source>
</reference>
<evidence type="ECO:0000256" key="2">
    <source>
        <dbReference type="SAM" id="SignalP"/>
    </source>
</evidence>
<dbReference type="Proteomes" id="UP000469890">
    <property type="component" value="Unassembled WGS sequence"/>
</dbReference>
<protein>
    <recommendedName>
        <fullName evidence="5">Secreted protein</fullName>
    </recommendedName>
</protein>
<dbReference type="EMBL" id="JAAECE010000001">
    <property type="protein sequence ID" value="KAF1806032.1"/>
    <property type="molecule type" value="Genomic_DNA"/>
</dbReference>
<gene>
    <name evidence="3" type="ORF">FB192DRAFT_1453163</name>
</gene>
<comment type="caution">
    <text evidence="3">The sequence shown here is derived from an EMBL/GenBank/DDBJ whole genome shotgun (WGS) entry which is preliminary data.</text>
</comment>